<comment type="caution">
    <text evidence="1">The sequence shown here is derived from an EMBL/GenBank/DDBJ whole genome shotgun (WGS) entry which is preliminary data.</text>
</comment>
<proteinExistence type="predicted"/>
<dbReference type="Gene3D" id="1.20.1600.10">
    <property type="entry name" value="Outer membrane efflux proteins (OEP)"/>
    <property type="match status" value="1"/>
</dbReference>
<dbReference type="RefSeq" id="WP_088750272.1">
    <property type="nucleotide sequence ID" value="NZ_NJGU01000002.1"/>
</dbReference>
<dbReference type="AlphaFoldDB" id="A0A246WTR3"/>
<dbReference type="GO" id="GO:0015562">
    <property type="term" value="F:efflux transmembrane transporter activity"/>
    <property type="evidence" value="ECO:0007669"/>
    <property type="project" value="InterPro"/>
</dbReference>
<dbReference type="EMBL" id="NJGU01000002">
    <property type="protein sequence ID" value="OWY30385.1"/>
    <property type="molecule type" value="Genomic_DNA"/>
</dbReference>
<reference evidence="1 2" key="1">
    <citation type="submission" date="2017-06" db="EMBL/GenBank/DDBJ databases">
        <title>Herbaspirillum phytohormonus sp. nov., isolated from the root nodule of Robinia pseudoacacia in lead-zinc mine.</title>
        <authorList>
            <person name="Fan M."/>
            <person name="Lin Y."/>
        </authorList>
    </citation>
    <scope>NUCLEOTIDE SEQUENCE [LARGE SCALE GENOMIC DNA]</scope>
    <source>
        <strain evidence="1 2">HZ10</strain>
    </source>
</reference>
<accession>A0A246WTR3</accession>
<organism evidence="1 2">
    <name type="scientific">Herbaspirillum robiniae</name>
    <dbReference type="NCBI Taxonomy" id="2014887"/>
    <lineage>
        <taxon>Bacteria</taxon>
        <taxon>Pseudomonadati</taxon>
        <taxon>Pseudomonadota</taxon>
        <taxon>Betaproteobacteria</taxon>
        <taxon>Burkholderiales</taxon>
        <taxon>Oxalobacteraceae</taxon>
        <taxon>Herbaspirillum</taxon>
    </lineage>
</organism>
<evidence type="ECO:0000313" key="1">
    <source>
        <dbReference type="EMBL" id="OWY30385.1"/>
    </source>
</evidence>
<dbReference type="Proteomes" id="UP000197596">
    <property type="component" value="Unassembled WGS sequence"/>
</dbReference>
<gene>
    <name evidence="1" type="ORF">CEJ42_05375</name>
</gene>
<name>A0A246WTR3_9BURK</name>
<evidence type="ECO:0000313" key="2">
    <source>
        <dbReference type="Proteomes" id="UP000197596"/>
    </source>
</evidence>
<sequence>MTTTENEKMSRQALANVLKAHEDTSATLKELTASAQALAAAREALAHTHTRMKAGDARFGELLQSQSGVISAQHRRARAVAQWRAARSRLQASTGQLALPEILELIASVAEPSLADDEGSP</sequence>
<dbReference type="SUPFAM" id="SSF56954">
    <property type="entry name" value="Outer membrane efflux proteins (OEP)"/>
    <property type="match status" value="1"/>
</dbReference>
<protein>
    <submittedName>
        <fullName evidence="1">Uncharacterized protein</fullName>
    </submittedName>
</protein>